<dbReference type="InterPro" id="IPR052728">
    <property type="entry name" value="O2_lipid_transport_reg"/>
</dbReference>
<gene>
    <name evidence="2" type="ORF">AVEN_16009_1</name>
</gene>
<dbReference type="EMBL" id="BGPR01043835">
    <property type="protein sequence ID" value="GBO20482.1"/>
    <property type="molecule type" value="Genomic_DNA"/>
</dbReference>
<dbReference type="PANTHER" id="PTHR11161">
    <property type="entry name" value="O-ACYLTRANSFERASE"/>
    <property type="match status" value="1"/>
</dbReference>
<reference evidence="2 3" key="1">
    <citation type="journal article" date="2019" name="Sci. Rep.">
        <title>Orb-weaving spider Araneus ventricosus genome elucidates the spidroin gene catalogue.</title>
        <authorList>
            <person name="Kono N."/>
            <person name="Nakamura H."/>
            <person name="Ohtoshi R."/>
            <person name="Moran D.A.P."/>
            <person name="Shinohara A."/>
            <person name="Yoshida Y."/>
            <person name="Fujiwara M."/>
            <person name="Mori M."/>
            <person name="Tomita M."/>
            <person name="Arakawa K."/>
        </authorList>
    </citation>
    <scope>NUCLEOTIDE SEQUENCE [LARGE SCALE GENOMIC DNA]</scope>
</reference>
<evidence type="ECO:0008006" key="4">
    <source>
        <dbReference type="Google" id="ProtNLM"/>
    </source>
</evidence>
<dbReference type="Proteomes" id="UP000499080">
    <property type="component" value="Unassembled WGS sequence"/>
</dbReference>
<feature type="transmembrane region" description="Helical" evidence="1">
    <location>
        <begin position="54"/>
        <end position="76"/>
    </location>
</feature>
<dbReference type="AlphaFoldDB" id="A0A4Y2V7G6"/>
<keyword evidence="1" id="KW-1133">Transmembrane helix</keyword>
<protein>
    <recommendedName>
        <fullName evidence="4">Nose resistant to fluoxetine protein 6</fullName>
    </recommendedName>
</protein>
<keyword evidence="1" id="KW-0812">Transmembrane</keyword>
<proteinExistence type="predicted"/>
<name>A0A4Y2V7G6_ARAVE</name>
<dbReference type="PANTHER" id="PTHR11161:SF0">
    <property type="entry name" value="O-ACYLTRANSFERASE LIKE PROTEIN"/>
    <property type="match status" value="1"/>
</dbReference>
<organism evidence="2 3">
    <name type="scientific">Araneus ventricosus</name>
    <name type="common">Orbweaver spider</name>
    <name type="synonym">Epeira ventricosa</name>
    <dbReference type="NCBI Taxonomy" id="182803"/>
    <lineage>
        <taxon>Eukaryota</taxon>
        <taxon>Metazoa</taxon>
        <taxon>Ecdysozoa</taxon>
        <taxon>Arthropoda</taxon>
        <taxon>Chelicerata</taxon>
        <taxon>Arachnida</taxon>
        <taxon>Araneae</taxon>
        <taxon>Araneomorphae</taxon>
        <taxon>Entelegynae</taxon>
        <taxon>Araneoidea</taxon>
        <taxon>Araneidae</taxon>
        <taxon>Araneus</taxon>
    </lineage>
</organism>
<evidence type="ECO:0000256" key="1">
    <source>
        <dbReference type="SAM" id="Phobius"/>
    </source>
</evidence>
<sequence>MIVLAFYATISPFLGSGPLWPDYDVIPSCKDNWWWNMLYINNFQALFFDQCMEWSWYLANDMQFYVISPLFLITLWRRPKVGYSLLGLFFCITFAWSFVLTYGNYIHGLGYNSDILYISDILCRNYRDVGFNNVSQKTGNHNSDLSDCSTRSRKPFSSFIIF</sequence>
<comment type="caution">
    <text evidence="2">The sequence shown here is derived from an EMBL/GenBank/DDBJ whole genome shotgun (WGS) entry which is preliminary data.</text>
</comment>
<evidence type="ECO:0000313" key="3">
    <source>
        <dbReference type="Proteomes" id="UP000499080"/>
    </source>
</evidence>
<keyword evidence="3" id="KW-1185">Reference proteome</keyword>
<keyword evidence="1" id="KW-0472">Membrane</keyword>
<accession>A0A4Y2V7G6</accession>
<dbReference type="OrthoDB" id="6434261at2759"/>
<feature type="transmembrane region" description="Helical" evidence="1">
    <location>
        <begin position="83"/>
        <end position="103"/>
    </location>
</feature>
<evidence type="ECO:0000313" key="2">
    <source>
        <dbReference type="EMBL" id="GBO20482.1"/>
    </source>
</evidence>